<dbReference type="OrthoDB" id="9810250at2"/>
<dbReference type="SUPFAM" id="SSF48498">
    <property type="entry name" value="Tetracyclin repressor-like, C-terminal domain"/>
    <property type="match status" value="1"/>
</dbReference>
<dbReference type="SUPFAM" id="SSF46689">
    <property type="entry name" value="Homeodomain-like"/>
    <property type="match status" value="1"/>
</dbReference>
<dbReference type="PROSITE" id="PS01081">
    <property type="entry name" value="HTH_TETR_1"/>
    <property type="match status" value="1"/>
</dbReference>
<evidence type="ECO:0000256" key="2">
    <source>
        <dbReference type="PROSITE-ProRule" id="PRU00335"/>
    </source>
</evidence>
<evidence type="ECO:0000313" key="4">
    <source>
        <dbReference type="EMBL" id="EHN59605.1"/>
    </source>
</evidence>
<sequence>MTETIKKVNKKEAILKAALQLFSQRSFYGTTMPDISTLADVGAGTIYRYFTSKEALVNALFFRIMTEFDQRLESDFPNGMDTRIQFHHLFQSLWGYVVDNTQAFVFINLHDEGKYLDERSHASFDKLWNFITTIIDKGQQRGDVVDLDPKSIVSLVYGPLIPISKLLINHKYTASKDFVYALEEATWRAVSSK</sequence>
<dbReference type="InterPro" id="IPR009057">
    <property type="entry name" value="Homeodomain-like_sf"/>
</dbReference>
<feature type="DNA-binding region" description="H-T-H motif" evidence="2">
    <location>
        <begin position="31"/>
        <end position="50"/>
    </location>
</feature>
<accession>G9WG27</accession>
<organism evidence="4 5">
    <name type="scientific">Oenococcus kitaharae DSM 17330</name>
    <dbReference type="NCBI Taxonomy" id="1045004"/>
    <lineage>
        <taxon>Bacteria</taxon>
        <taxon>Bacillati</taxon>
        <taxon>Bacillota</taxon>
        <taxon>Bacilli</taxon>
        <taxon>Lactobacillales</taxon>
        <taxon>Lactobacillaceae</taxon>
        <taxon>Oenococcus</taxon>
    </lineage>
</organism>
<evidence type="ECO:0000313" key="5">
    <source>
        <dbReference type="Proteomes" id="UP000004959"/>
    </source>
</evidence>
<dbReference type="Pfam" id="PF00440">
    <property type="entry name" value="TetR_N"/>
    <property type="match status" value="1"/>
</dbReference>
<gene>
    <name evidence="4" type="ORF">OKIT_1524</name>
</gene>
<dbReference type="PRINTS" id="PR00455">
    <property type="entry name" value="HTHTETR"/>
</dbReference>
<comment type="caution">
    <text evidence="4">The sequence shown here is derived from an EMBL/GenBank/DDBJ whole genome shotgun (WGS) entry which is preliminary data.</text>
</comment>
<dbReference type="Gene3D" id="1.10.357.10">
    <property type="entry name" value="Tetracycline Repressor, domain 2"/>
    <property type="match status" value="1"/>
</dbReference>
<keyword evidence="5" id="KW-1185">Reference proteome</keyword>
<dbReference type="InterPro" id="IPR050624">
    <property type="entry name" value="HTH-type_Tx_Regulator"/>
</dbReference>
<dbReference type="RefSeq" id="WP_007746612.1">
    <property type="nucleotide sequence ID" value="NZ_CM001398.1"/>
</dbReference>
<dbReference type="HOGENOM" id="CLU_069356_12_9_9"/>
<dbReference type="InterPro" id="IPR036271">
    <property type="entry name" value="Tet_transcr_reg_TetR-rel_C_sf"/>
</dbReference>
<dbReference type="Proteomes" id="UP000004959">
    <property type="component" value="Chromosome"/>
</dbReference>
<dbReference type="STRING" id="336988.NT96_01270"/>
<dbReference type="InterPro" id="IPR001647">
    <property type="entry name" value="HTH_TetR"/>
</dbReference>
<dbReference type="InterPro" id="IPR032551">
    <property type="entry name" value="BscR_C"/>
</dbReference>
<dbReference type="PANTHER" id="PTHR43479">
    <property type="entry name" value="ACREF/ENVCD OPERON REPRESSOR-RELATED"/>
    <property type="match status" value="1"/>
</dbReference>
<dbReference type="EMBL" id="AFVZ01000001">
    <property type="protein sequence ID" value="EHN59605.1"/>
    <property type="molecule type" value="Genomic_DNA"/>
</dbReference>
<dbReference type="Pfam" id="PF16295">
    <property type="entry name" value="TetR_C_10"/>
    <property type="match status" value="1"/>
</dbReference>
<keyword evidence="1 2" id="KW-0238">DNA-binding</keyword>
<name>G9WG27_9LACO</name>
<evidence type="ECO:0000256" key="1">
    <source>
        <dbReference type="ARBA" id="ARBA00023125"/>
    </source>
</evidence>
<dbReference type="PANTHER" id="PTHR43479:SF11">
    <property type="entry name" value="ACREF_ENVCD OPERON REPRESSOR-RELATED"/>
    <property type="match status" value="1"/>
</dbReference>
<dbReference type="PATRIC" id="fig|1045004.4.peg.1498"/>
<feature type="domain" description="HTH tetR-type" evidence="3">
    <location>
        <begin position="8"/>
        <end position="68"/>
    </location>
</feature>
<reference evidence="4 5" key="1">
    <citation type="journal article" date="2012" name="PLoS ONE">
        <title>Functional divergence in the genus oenococcus as predicted by genome sequencing of the newly-described species, Oenococcus kitaharae.</title>
        <authorList>
            <person name="Borneman A.R."/>
            <person name="McCarthy J.M."/>
            <person name="Chambers P.J."/>
            <person name="Bartowsky E.J."/>
        </authorList>
    </citation>
    <scope>NUCLEOTIDE SEQUENCE [LARGE SCALE GENOMIC DNA]</scope>
    <source>
        <strain evidence="5">DSM17330</strain>
    </source>
</reference>
<evidence type="ECO:0000259" key="3">
    <source>
        <dbReference type="PROSITE" id="PS50977"/>
    </source>
</evidence>
<protein>
    <submittedName>
        <fullName evidence="4">TetR family transcriptional regulator</fullName>
    </submittedName>
</protein>
<dbReference type="eggNOG" id="COG1309">
    <property type="taxonomic scope" value="Bacteria"/>
</dbReference>
<dbReference type="InterPro" id="IPR023772">
    <property type="entry name" value="DNA-bd_HTH_TetR-type_CS"/>
</dbReference>
<proteinExistence type="predicted"/>
<dbReference type="PROSITE" id="PS50977">
    <property type="entry name" value="HTH_TETR_2"/>
    <property type="match status" value="1"/>
</dbReference>
<dbReference type="AlphaFoldDB" id="G9WG27"/>
<dbReference type="GO" id="GO:0003677">
    <property type="term" value="F:DNA binding"/>
    <property type="evidence" value="ECO:0007669"/>
    <property type="project" value="UniProtKB-UniRule"/>
</dbReference>